<dbReference type="GO" id="GO:0008270">
    <property type="term" value="F:zinc ion binding"/>
    <property type="evidence" value="ECO:0007669"/>
    <property type="project" value="UniProtKB-KW"/>
</dbReference>
<evidence type="ECO:0000256" key="5">
    <source>
        <dbReference type="PROSITE-ProRule" id="PRU00042"/>
    </source>
</evidence>
<evidence type="ECO:0000313" key="7">
    <source>
        <dbReference type="EMBL" id="KIL70984.1"/>
    </source>
</evidence>
<keyword evidence="3 5" id="KW-0863">Zinc-finger</keyword>
<dbReference type="GO" id="GO:0000981">
    <property type="term" value="F:DNA-binding transcription factor activity, RNA polymerase II-specific"/>
    <property type="evidence" value="ECO:0007669"/>
    <property type="project" value="TreeGrafter"/>
</dbReference>
<dbReference type="STRING" id="946122.A0A0C2TUM5"/>
<sequence length="316" mass="34893">MSDPRSQSAGFEAFSDFQKSSPFDSFISTADPFAPHPEFFEAELDSNLAGIEDSFVFNNILAIPRGDTFTLSTFTASTDSAYDTVSTRSESFYNYPSSPYPPSNLYKLDFDMDLHARGSSEYGGSVLDNDLASFGALPPTPPRSPMITSKVYDNATFPNAACFSDYTSNNTVSTDQFFSTLEYNNRNITHATVAPMTVTTGSLMSVTPALDDQKADPRRKHKCPKCTRAFARAFNLKTHMATHDPDRLKPHTCPHRNCGRSFSRKHDLGRHLTSIHRDEMTGKRAIGIAKANRSWCESCGKGVVGRSSPCDCHDVK</sequence>
<name>A0A0C2TUM5_AMAMK</name>
<dbReference type="PROSITE" id="PS00028">
    <property type="entry name" value="ZINC_FINGER_C2H2_1"/>
    <property type="match status" value="2"/>
</dbReference>
<dbReference type="InterPro" id="IPR036236">
    <property type="entry name" value="Znf_C2H2_sf"/>
</dbReference>
<evidence type="ECO:0000256" key="2">
    <source>
        <dbReference type="ARBA" id="ARBA00022737"/>
    </source>
</evidence>
<organism evidence="7 8">
    <name type="scientific">Amanita muscaria (strain Koide BX008)</name>
    <dbReference type="NCBI Taxonomy" id="946122"/>
    <lineage>
        <taxon>Eukaryota</taxon>
        <taxon>Fungi</taxon>
        <taxon>Dikarya</taxon>
        <taxon>Basidiomycota</taxon>
        <taxon>Agaricomycotina</taxon>
        <taxon>Agaricomycetes</taxon>
        <taxon>Agaricomycetidae</taxon>
        <taxon>Agaricales</taxon>
        <taxon>Pluteineae</taxon>
        <taxon>Amanitaceae</taxon>
        <taxon>Amanita</taxon>
    </lineage>
</organism>
<evidence type="ECO:0000259" key="6">
    <source>
        <dbReference type="PROSITE" id="PS50157"/>
    </source>
</evidence>
<accession>A0A0C2TUM5</accession>
<proteinExistence type="predicted"/>
<gene>
    <name evidence="7" type="ORF">M378DRAFT_66733</name>
</gene>
<protein>
    <recommendedName>
        <fullName evidence="6">C2H2-type domain-containing protein</fullName>
    </recommendedName>
</protein>
<feature type="domain" description="C2H2-type" evidence="6">
    <location>
        <begin position="251"/>
        <end position="281"/>
    </location>
</feature>
<keyword evidence="8" id="KW-1185">Reference proteome</keyword>
<dbReference type="PANTHER" id="PTHR19818">
    <property type="entry name" value="ZINC FINGER PROTEIN ZIC AND GLI"/>
    <property type="match status" value="1"/>
</dbReference>
<dbReference type="Gene3D" id="3.30.160.60">
    <property type="entry name" value="Classic Zinc Finger"/>
    <property type="match status" value="2"/>
</dbReference>
<dbReference type="InterPro" id="IPR013087">
    <property type="entry name" value="Znf_C2H2_type"/>
</dbReference>
<dbReference type="GO" id="GO:0045944">
    <property type="term" value="P:positive regulation of transcription by RNA polymerase II"/>
    <property type="evidence" value="ECO:0007669"/>
    <property type="project" value="UniProtKB-ARBA"/>
</dbReference>
<dbReference type="InParanoid" id="A0A0C2TUM5"/>
<dbReference type="PROSITE" id="PS50157">
    <property type="entry name" value="ZINC_FINGER_C2H2_2"/>
    <property type="match status" value="2"/>
</dbReference>
<reference evidence="7 8" key="1">
    <citation type="submission" date="2014-04" db="EMBL/GenBank/DDBJ databases">
        <title>Evolutionary Origins and Diversification of the Mycorrhizal Mutualists.</title>
        <authorList>
            <consortium name="DOE Joint Genome Institute"/>
            <consortium name="Mycorrhizal Genomics Consortium"/>
            <person name="Kohler A."/>
            <person name="Kuo A."/>
            <person name="Nagy L.G."/>
            <person name="Floudas D."/>
            <person name="Copeland A."/>
            <person name="Barry K.W."/>
            <person name="Cichocki N."/>
            <person name="Veneault-Fourrey C."/>
            <person name="LaButti K."/>
            <person name="Lindquist E.A."/>
            <person name="Lipzen A."/>
            <person name="Lundell T."/>
            <person name="Morin E."/>
            <person name="Murat C."/>
            <person name="Riley R."/>
            <person name="Ohm R."/>
            <person name="Sun H."/>
            <person name="Tunlid A."/>
            <person name="Henrissat B."/>
            <person name="Grigoriev I.V."/>
            <person name="Hibbett D.S."/>
            <person name="Martin F."/>
        </authorList>
    </citation>
    <scope>NUCLEOTIDE SEQUENCE [LARGE SCALE GENOMIC DNA]</scope>
    <source>
        <strain evidence="7 8">Koide BX008</strain>
    </source>
</reference>
<evidence type="ECO:0000256" key="1">
    <source>
        <dbReference type="ARBA" id="ARBA00022723"/>
    </source>
</evidence>
<evidence type="ECO:0000313" key="8">
    <source>
        <dbReference type="Proteomes" id="UP000054549"/>
    </source>
</evidence>
<dbReference type="SUPFAM" id="SSF57667">
    <property type="entry name" value="beta-beta-alpha zinc fingers"/>
    <property type="match status" value="1"/>
</dbReference>
<keyword evidence="2" id="KW-0677">Repeat</keyword>
<evidence type="ECO:0000256" key="4">
    <source>
        <dbReference type="ARBA" id="ARBA00022833"/>
    </source>
</evidence>
<evidence type="ECO:0000256" key="3">
    <source>
        <dbReference type="ARBA" id="ARBA00022771"/>
    </source>
</evidence>
<keyword evidence="4" id="KW-0862">Zinc</keyword>
<dbReference type="InterPro" id="IPR050329">
    <property type="entry name" value="GLI_C2H2-zinc-finger"/>
</dbReference>
<dbReference type="SMART" id="SM00355">
    <property type="entry name" value="ZnF_C2H2"/>
    <property type="match status" value="2"/>
</dbReference>
<dbReference type="Pfam" id="PF00096">
    <property type="entry name" value="zf-C2H2"/>
    <property type="match status" value="2"/>
</dbReference>
<dbReference type="GO" id="GO:0000978">
    <property type="term" value="F:RNA polymerase II cis-regulatory region sequence-specific DNA binding"/>
    <property type="evidence" value="ECO:0007669"/>
    <property type="project" value="TreeGrafter"/>
</dbReference>
<dbReference type="PANTHER" id="PTHR19818:SF139">
    <property type="entry name" value="PAIR-RULE PROTEIN ODD-PAIRED"/>
    <property type="match status" value="1"/>
</dbReference>
<dbReference type="Proteomes" id="UP000054549">
    <property type="component" value="Unassembled WGS sequence"/>
</dbReference>
<keyword evidence="1" id="KW-0479">Metal-binding</keyword>
<dbReference type="HOGENOM" id="CLU_778808_0_0_1"/>
<dbReference type="EMBL" id="KN818223">
    <property type="protein sequence ID" value="KIL70984.1"/>
    <property type="molecule type" value="Genomic_DNA"/>
</dbReference>
<dbReference type="GO" id="GO:0005634">
    <property type="term" value="C:nucleus"/>
    <property type="evidence" value="ECO:0007669"/>
    <property type="project" value="UniProtKB-ARBA"/>
</dbReference>
<feature type="domain" description="C2H2-type" evidence="6">
    <location>
        <begin position="221"/>
        <end position="248"/>
    </location>
</feature>
<dbReference type="OrthoDB" id="8117402at2759"/>
<dbReference type="AlphaFoldDB" id="A0A0C2TUM5"/>